<comment type="caution">
    <text evidence="8">The sequence shown here is derived from an EMBL/GenBank/DDBJ whole genome shotgun (WGS) entry which is preliminary data.</text>
</comment>
<dbReference type="PANTHER" id="PTHR34583:SF2">
    <property type="entry name" value="ANTIPORTER SUBUNIT MNHC2-RELATED"/>
    <property type="match status" value="1"/>
</dbReference>
<evidence type="ECO:0000256" key="7">
    <source>
        <dbReference type="SAM" id="Phobius"/>
    </source>
</evidence>
<evidence type="ECO:0000256" key="6">
    <source>
        <dbReference type="ARBA" id="ARBA00023136"/>
    </source>
</evidence>
<dbReference type="GO" id="GO:0005886">
    <property type="term" value="C:plasma membrane"/>
    <property type="evidence" value="ECO:0007669"/>
    <property type="project" value="UniProtKB-SubCell"/>
</dbReference>
<evidence type="ECO:0000256" key="3">
    <source>
        <dbReference type="ARBA" id="ARBA00022475"/>
    </source>
</evidence>
<dbReference type="AlphaFoldDB" id="A0A7C0ZE29"/>
<keyword evidence="6 7" id="KW-0472">Membrane</keyword>
<dbReference type="Proteomes" id="UP000885847">
    <property type="component" value="Unassembled WGS sequence"/>
</dbReference>
<dbReference type="Gene3D" id="1.10.287.3510">
    <property type="match status" value="1"/>
</dbReference>
<sequence>MVNVIVFYGIPGLLAIMGLVILLQRENLIKMLIGLSVMETGVNLFIVGTNDVLKGTAPIIEEGFRIYCDPIPQALVLTAIVIGVATTALGLALVIRIYEKKGGISIKDIKEMKW</sequence>
<evidence type="ECO:0000256" key="1">
    <source>
        <dbReference type="ARBA" id="ARBA00004651"/>
    </source>
</evidence>
<evidence type="ECO:0000313" key="8">
    <source>
        <dbReference type="EMBL" id="HDI83459.1"/>
    </source>
</evidence>
<feature type="transmembrane region" description="Helical" evidence="7">
    <location>
        <begin position="74"/>
        <end position="98"/>
    </location>
</feature>
<dbReference type="EMBL" id="DQWE01000315">
    <property type="protein sequence ID" value="HDI83459.1"/>
    <property type="molecule type" value="Genomic_DNA"/>
</dbReference>
<keyword evidence="4 7" id="KW-0812">Transmembrane</keyword>
<proteinExistence type="inferred from homology"/>
<comment type="similarity">
    <text evidence="2">Belongs to the CPA3 antiporters (TC 2.A.63) subunit C family.</text>
</comment>
<protein>
    <submittedName>
        <fullName evidence="8">Cation:proton antiporter</fullName>
    </submittedName>
</protein>
<evidence type="ECO:0000256" key="4">
    <source>
        <dbReference type="ARBA" id="ARBA00022692"/>
    </source>
</evidence>
<keyword evidence="3" id="KW-1003">Cell membrane</keyword>
<reference evidence="8" key="1">
    <citation type="journal article" date="2020" name="mSystems">
        <title>Genome- and Community-Level Interaction Insights into Carbon Utilization and Element Cycling Functions of Hydrothermarchaeota in Hydrothermal Sediment.</title>
        <authorList>
            <person name="Zhou Z."/>
            <person name="Liu Y."/>
            <person name="Xu W."/>
            <person name="Pan J."/>
            <person name="Luo Z.H."/>
            <person name="Li M."/>
        </authorList>
    </citation>
    <scope>NUCLEOTIDE SEQUENCE [LARGE SCALE GENOMIC DNA]</scope>
    <source>
        <strain evidence="8">HyVt-102</strain>
    </source>
</reference>
<evidence type="ECO:0000256" key="5">
    <source>
        <dbReference type="ARBA" id="ARBA00022989"/>
    </source>
</evidence>
<dbReference type="InterPro" id="IPR039428">
    <property type="entry name" value="NUOK/Mnh_C1-like"/>
</dbReference>
<feature type="transmembrane region" description="Helical" evidence="7">
    <location>
        <begin position="31"/>
        <end position="48"/>
    </location>
</feature>
<comment type="subcellular location">
    <subcellularLocation>
        <location evidence="1">Cell membrane</location>
        <topology evidence="1">Multi-pass membrane protein</topology>
    </subcellularLocation>
</comment>
<gene>
    <name evidence="8" type="ORF">ENF18_06690</name>
</gene>
<name>A0A7C0ZE29_UNCW3</name>
<dbReference type="InterPro" id="IPR050601">
    <property type="entry name" value="CPA3_antiporter_subunitC"/>
</dbReference>
<keyword evidence="5 7" id="KW-1133">Transmembrane helix</keyword>
<evidence type="ECO:0000256" key="2">
    <source>
        <dbReference type="ARBA" id="ARBA00010388"/>
    </source>
</evidence>
<feature type="transmembrane region" description="Helical" evidence="7">
    <location>
        <begin position="6"/>
        <end position="24"/>
    </location>
</feature>
<accession>A0A7C0ZE29</accession>
<organism evidence="8">
    <name type="scientific">candidate division WOR-3 bacterium</name>
    <dbReference type="NCBI Taxonomy" id="2052148"/>
    <lineage>
        <taxon>Bacteria</taxon>
        <taxon>Bacteria division WOR-3</taxon>
    </lineage>
</organism>
<dbReference type="Pfam" id="PF00420">
    <property type="entry name" value="Oxidored_q2"/>
    <property type="match status" value="1"/>
</dbReference>
<dbReference type="PANTHER" id="PTHR34583">
    <property type="entry name" value="ANTIPORTER SUBUNIT MNHC2-RELATED"/>
    <property type="match status" value="1"/>
</dbReference>